<keyword evidence="7" id="KW-0325">Glycoprotein</keyword>
<evidence type="ECO:0000256" key="4">
    <source>
        <dbReference type="ARBA" id="ARBA00022801"/>
    </source>
</evidence>
<dbReference type="CDD" id="cd21115">
    <property type="entry name" value="legumain_C"/>
    <property type="match status" value="1"/>
</dbReference>
<keyword evidence="5" id="KW-0788">Thiol protease</keyword>
<evidence type="ECO:0000256" key="1">
    <source>
        <dbReference type="ARBA" id="ARBA00009941"/>
    </source>
</evidence>
<dbReference type="RefSeq" id="XP_022148043.1">
    <property type="nucleotide sequence ID" value="XM_022292351.1"/>
</dbReference>
<dbReference type="PANTHER" id="PTHR12000">
    <property type="entry name" value="HEMOGLOBINASE FAMILY MEMBER"/>
    <property type="match status" value="1"/>
</dbReference>
<evidence type="ECO:0000256" key="8">
    <source>
        <dbReference type="PIRSR" id="PIRSR019663-1"/>
    </source>
</evidence>
<dbReference type="Proteomes" id="UP000504603">
    <property type="component" value="Unplaced"/>
</dbReference>
<dbReference type="InterPro" id="IPR001096">
    <property type="entry name" value="Peptidase_C13"/>
</dbReference>
<protein>
    <submittedName>
        <fullName evidence="12">Vacuolar-processing enzyme-like isoform X1</fullName>
    </submittedName>
</protein>
<dbReference type="GeneID" id="111016825"/>
<dbReference type="InterPro" id="IPR048501">
    <property type="entry name" value="Legum_prodom"/>
</dbReference>
<reference evidence="12" key="1">
    <citation type="submission" date="2025-08" db="UniProtKB">
        <authorList>
            <consortium name="RefSeq"/>
        </authorList>
    </citation>
    <scope>IDENTIFICATION</scope>
    <source>
        <strain evidence="12">OHB3-1</strain>
    </source>
</reference>
<dbReference type="PRINTS" id="PR00776">
    <property type="entry name" value="HEMOGLOBNASE"/>
</dbReference>
<feature type="active site" description="Nucleophile" evidence="8">
    <location>
        <position position="201"/>
    </location>
</feature>
<gene>
    <name evidence="12" type="primary">LOC111016825</name>
</gene>
<evidence type="ECO:0000256" key="2">
    <source>
        <dbReference type="ARBA" id="ARBA00022670"/>
    </source>
</evidence>
<dbReference type="GO" id="GO:0006624">
    <property type="term" value="P:vacuolar protein processing"/>
    <property type="evidence" value="ECO:0007669"/>
    <property type="project" value="TreeGrafter"/>
</dbReference>
<proteinExistence type="inferred from homology"/>
<evidence type="ECO:0000313" key="12">
    <source>
        <dbReference type="RefSeq" id="XP_022148043.1"/>
    </source>
</evidence>
<dbReference type="Pfam" id="PF01650">
    <property type="entry name" value="Peptidase_C13"/>
    <property type="match status" value="2"/>
</dbReference>
<keyword evidence="2" id="KW-0645">Protease</keyword>
<comment type="similarity">
    <text evidence="1">Belongs to the peptidase C13 family.</text>
</comment>
<dbReference type="PIRSF" id="PIRSF500139">
    <property type="entry name" value="AE"/>
    <property type="match status" value="1"/>
</dbReference>
<accession>A0A6J1D2Z4</accession>
<dbReference type="OrthoDB" id="192611at2759"/>
<dbReference type="PIRSF" id="PIRSF019663">
    <property type="entry name" value="Legumain"/>
    <property type="match status" value="1"/>
</dbReference>
<feature type="signal peptide" evidence="9">
    <location>
        <begin position="1"/>
        <end position="25"/>
    </location>
</feature>
<keyword evidence="11" id="KW-1185">Reference proteome</keyword>
<evidence type="ECO:0000256" key="9">
    <source>
        <dbReference type="SAM" id="SignalP"/>
    </source>
</evidence>
<name>A0A6J1D2Z4_MOMCH</name>
<dbReference type="Gene3D" id="3.40.50.1460">
    <property type="match status" value="1"/>
</dbReference>
<feature type="active site" evidence="8">
    <location>
        <position position="159"/>
    </location>
</feature>
<evidence type="ECO:0000256" key="3">
    <source>
        <dbReference type="ARBA" id="ARBA00022729"/>
    </source>
</evidence>
<dbReference type="InterPro" id="IPR046427">
    <property type="entry name" value="Legumain_prodom_sf"/>
</dbReference>
<dbReference type="InterPro" id="IPR043577">
    <property type="entry name" value="AE"/>
</dbReference>
<keyword evidence="6" id="KW-1015">Disulfide bond</keyword>
<dbReference type="FunFam" id="3.40.50.1460:FF:000005">
    <property type="entry name" value="Vacuolar-processing enzyme beta-isozyme"/>
    <property type="match status" value="1"/>
</dbReference>
<feature type="chain" id="PRO_5026723113" evidence="9">
    <location>
        <begin position="26"/>
        <end position="504"/>
    </location>
</feature>
<keyword evidence="3 9" id="KW-0732">Signal</keyword>
<dbReference type="Gene3D" id="1.10.132.130">
    <property type="match status" value="1"/>
</dbReference>
<keyword evidence="4" id="KW-0378">Hydrolase</keyword>
<evidence type="ECO:0000256" key="6">
    <source>
        <dbReference type="ARBA" id="ARBA00023157"/>
    </source>
</evidence>
<evidence type="ECO:0000259" key="10">
    <source>
        <dbReference type="Pfam" id="PF20985"/>
    </source>
</evidence>
<dbReference type="KEGG" id="mcha:111016825"/>
<dbReference type="FunFam" id="1.10.132.130:FF:000001">
    <property type="entry name" value="Vacuolar-processing enzyme beta-isozyme"/>
    <property type="match status" value="1"/>
</dbReference>
<sequence length="504" mass="56687">MATCYATSTKFVLLIALLLFSDIIAKRESVDGASTDQPGKRWAILVAGSSGYENYRHQADVCHAYQILRKGGLPDENIIVFMYDDIAFNPSNPRPGVVINKPDGVDVYQGVPKDYTGEHVNSINFYAVILGNRSALTGGSGKVVDSDLHDHIFIYYTDHGSAGLLGMPEGDYVYAKDLMEVLKQKHEAKSYKSMVIYVEACESGSMLEGLLPENIKIYATTASNATENSWATYCPGQFPSPPTDYDTCLGDLYSIAWMEDRQYFLYTLCLYNKANLYLANPRHIKMNLCCAMICSDKHDLSKETLIQQYDAVRRRTLVDKFGYGSHVMLYGNKSIGNNSLDTYIGANPDNYNYTSSVQSTDTIAPPSKLLYSNAVSQRDASLIHYWHKFQKAPFGSREKTEARKQLEDEILNRRHVDSSIYHIAKLLFGQAKSSEVLNNVRQQGQSLVDDWGCFKKFVKTYEKHCRRLSRYGMKYTRALANICNAGITINQMDQACLETCLVKT</sequence>
<evidence type="ECO:0000256" key="7">
    <source>
        <dbReference type="ARBA" id="ARBA00023180"/>
    </source>
</evidence>
<dbReference type="Pfam" id="PF20985">
    <property type="entry name" value="Legum_prodom"/>
    <property type="match status" value="1"/>
</dbReference>
<feature type="domain" description="Legumain prodomain" evidence="10">
    <location>
        <begin position="404"/>
        <end position="500"/>
    </location>
</feature>
<evidence type="ECO:0000313" key="11">
    <source>
        <dbReference type="Proteomes" id="UP000504603"/>
    </source>
</evidence>
<dbReference type="AlphaFoldDB" id="A0A6J1D2Z4"/>
<dbReference type="GO" id="GO:0004197">
    <property type="term" value="F:cysteine-type endopeptidase activity"/>
    <property type="evidence" value="ECO:0007669"/>
    <property type="project" value="InterPro"/>
</dbReference>
<evidence type="ECO:0000256" key="5">
    <source>
        <dbReference type="ARBA" id="ARBA00022807"/>
    </source>
</evidence>
<organism evidence="11 12">
    <name type="scientific">Momordica charantia</name>
    <name type="common">Bitter gourd</name>
    <name type="synonym">Balsam pear</name>
    <dbReference type="NCBI Taxonomy" id="3673"/>
    <lineage>
        <taxon>Eukaryota</taxon>
        <taxon>Viridiplantae</taxon>
        <taxon>Streptophyta</taxon>
        <taxon>Embryophyta</taxon>
        <taxon>Tracheophyta</taxon>
        <taxon>Spermatophyta</taxon>
        <taxon>Magnoliopsida</taxon>
        <taxon>eudicotyledons</taxon>
        <taxon>Gunneridae</taxon>
        <taxon>Pentapetalae</taxon>
        <taxon>rosids</taxon>
        <taxon>fabids</taxon>
        <taxon>Cucurbitales</taxon>
        <taxon>Cucurbitaceae</taxon>
        <taxon>Momordiceae</taxon>
        <taxon>Momordica</taxon>
    </lineage>
</organism>
<dbReference type="PANTHER" id="PTHR12000:SF50">
    <property type="entry name" value="VACUOLAR-PROCESSING ENZYME GAMMA-ISOZYME"/>
    <property type="match status" value="1"/>
</dbReference>
<dbReference type="GO" id="GO:0005773">
    <property type="term" value="C:vacuole"/>
    <property type="evidence" value="ECO:0007669"/>
    <property type="project" value="GOC"/>
</dbReference>
<dbReference type="GO" id="GO:0051603">
    <property type="term" value="P:proteolysis involved in protein catabolic process"/>
    <property type="evidence" value="ECO:0007669"/>
    <property type="project" value="InterPro"/>
</dbReference>